<dbReference type="EMBL" id="JBHRYH010000011">
    <property type="protein sequence ID" value="MFC3625464.1"/>
    <property type="molecule type" value="Genomic_DNA"/>
</dbReference>
<dbReference type="Gene3D" id="3.10.180.10">
    <property type="entry name" value="2,3-Dihydroxybiphenyl 1,2-Dioxygenase, domain 1"/>
    <property type="match status" value="1"/>
</dbReference>
<dbReference type="NCBIfam" id="NF041414">
    <property type="entry name" value="ArsI_CadI_VOC"/>
    <property type="match status" value="1"/>
</dbReference>
<evidence type="ECO:0000313" key="2">
    <source>
        <dbReference type="EMBL" id="MFC3625464.1"/>
    </source>
</evidence>
<protein>
    <submittedName>
        <fullName evidence="2">ArsI/CadI family heavy metal resistance metalloenzyme</fullName>
    </submittedName>
</protein>
<gene>
    <name evidence="2" type="ORF">ACFOKJ_04795</name>
</gene>
<evidence type="ECO:0000259" key="1">
    <source>
        <dbReference type="PROSITE" id="PS51819"/>
    </source>
</evidence>
<dbReference type="Proteomes" id="UP001595636">
    <property type="component" value="Unassembled WGS sequence"/>
</dbReference>
<dbReference type="Pfam" id="PF00903">
    <property type="entry name" value="Glyoxalase"/>
    <property type="match status" value="1"/>
</dbReference>
<proteinExistence type="predicted"/>
<dbReference type="InterPro" id="IPR004360">
    <property type="entry name" value="Glyas_Fos-R_dOase_dom"/>
</dbReference>
<dbReference type="PANTHER" id="PTHR41294:SF1">
    <property type="entry name" value="CADMIUM-INDUCED PROTEIN CADI"/>
    <property type="match status" value="1"/>
</dbReference>
<sequence length="178" mass="19335">MKRLHIHVSVDDLATSIRFYNALFGAEPTVHKPDYAKWLLDDPRVNFAISQRGARAGLDHLGIQAENADELAELKQRIDAAGMAALSEEGTTCCYAKSDKHWVQDPSGIAWETYHTLDSAPTYNDAPLAAAANPDSCCAPSSNAISEAACCAPAPQKIQLIGRKNIEAIVSKERKSRD</sequence>
<accession>A0ABV7TRU4</accession>
<dbReference type="InterPro" id="IPR037523">
    <property type="entry name" value="VOC_core"/>
</dbReference>
<comment type="caution">
    <text evidence="2">The sequence shown here is derived from an EMBL/GenBank/DDBJ whole genome shotgun (WGS) entry which is preliminary data.</text>
</comment>
<dbReference type="InterPro" id="IPR052393">
    <property type="entry name" value="Cadmium-induced_rsp"/>
</dbReference>
<dbReference type="PANTHER" id="PTHR41294">
    <property type="entry name" value="CADMIUM-INDUCED PROTEIN CADI"/>
    <property type="match status" value="1"/>
</dbReference>
<organism evidence="2 3">
    <name type="scientific">Vogesella amnigena</name>
    <dbReference type="NCBI Taxonomy" id="1507449"/>
    <lineage>
        <taxon>Bacteria</taxon>
        <taxon>Pseudomonadati</taxon>
        <taxon>Pseudomonadota</taxon>
        <taxon>Betaproteobacteria</taxon>
        <taxon>Neisseriales</taxon>
        <taxon>Chromobacteriaceae</taxon>
        <taxon>Vogesella</taxon>
    </lineage>
</organism>
<dbReference type="SUPFAM" id="SSF54593">
    <property type="entry name" value="Glyoxalase/Bleomycin resistance protein/Dihydroxybiphenyl dioxygenase"/>
    <property type="match status" value="1"/>
</dbReference>
<dbReference type="InterPro" id="IPR049789">
    <property type="entry name" value="ArsI/CadI-like"/>
</dbReference>
<reference evidence="3" key="1">
    <citation type="journal article" date="2019" name="Int. J. Syst. Evol. Microbiol.">
        <title>The Global Catalogue of Microorganisms (GCM) 10K type strain sequencing project: providing services to taxonomists for standard genome sequencing and annotation.</title>
        <authorList>
            <consortium name="The Broad Institute Genomics Platform"/>
            <consortium name="The Broad Institute Genome Sequencing Center for Infectious Disease"/>
            <person name="Wu L."/>
            <person name="Ma J."/>
        </authorList>
    </citation>
    <scope>NUCLEOTIDE SEQUENCE [LARGE SCALE GENOMIC DNA]</scope>
    <source>
        <strain evidence="3">KCTC 42195</strain>
    </source>
</reference>
<dbReference type="InterPro" id="IPR029068">
    <property type="entry name" value="Glyas_Bleomycin-R_OHBP_Dase"/>
</dbReference>
<keyword evidence="3" id="KW-1185">Reference proteome</keyword>
<feature type="domain" description="VOC" evidence="1">
    <location>
        <begin position="2"/>
        <end position="116"/>
    </location>
</feature>
<evidence type="ECO:0000313" key="3">
    <source>
        <dbReference type="Proteomes" id="UP001595636"/>
    </source>
</evidence>
<dbReference type="RefSeq" id="WP_390276989.1">
    <property type="nucleotide sequence ID" value="NZ_JBHRYH010000011.1"/>
</dbReference>
<dbReference type="PROSITE" id="PS51819">
    <property type="entry name" value="VOC"/>
    <property type="match status" value="1"/>
</dbReference>
<name>A0ABV7TRU4_9NEIS</name>